<organism evidence="2 3">
    <name type="scientific">Ceratitis capitata</name>
    <name type="common">Mediterranean fruit fly</name>
    <name type="synonym">Tephritis capitata</name>
    <dbReference type="NCBI Taxonomy" id="7213"/>
    <lineage>
        <taxon>Eukaryota</taxon>
        <taxon>Metazoa</taxon>
        <taxon>Ecdysozoa</taxon>
        <taxon>Arthropoda</taxon>
        <taxon>Hexapoda</taxon>
        <taxon>Insecta</taxon>
        <taxon>Pterygota</taxon>
        <taxon>Neoptera</taxon>
        <taxon>Endopterygota</taxon>
        <taxon>Diptera</taxon>
        <taxon>Brachycera</taxon>
        <taxon>Muscomorpha</taxon>
        <taxon>Tephritoidea</taxon>
        <taxon>Tephritidae</taxon>
        <taxon>Ceratitis</taxon>
        <taxon>Ceratitis</taxon>
    </lineage>
</organism>
<dbReference type="EMBL" id="CAJHJT010000001">
    <property type="protein sequence ID" value="CAD6994985.1"/>
    <property type="molecule type" value="Genomic_DNA"/>
</dbReference>
<gene>
    <name evidence="2" type="ORF">CCAP1982_LOCUS3716</name>
</gene>
<keyword evidence="3" id="KW-1185">Reference proteome</keyword>
<accession>A0A811UC22</accession>
<protein>
    <submittedName>
        <fullName evidence="2">(Mediterranean fruit fly) hypothetical protein</fullName>
    </submittedName>
</protein>
<sequence length="109" mass="12807">MKCVNSYPLNSNSAVACRMLHATCHMHASDFMIRQMWCCHSKVQFATFKFQSFFCSCDWLAATHRIPSISRSKAVHMYNTYEYMGIFVILYVWIAIHNLHLPTFYCHLT</sequence>
<proteinExistence type="predicted"/>
<dbReference type="AlphaFoldDB" id="A0A811UC22"/>
<evidence type="ECO:0000313" key="2">
    <source>
        <dbReference type="EMBL" id="CAD6994985.1"/>
    </source>
</evidence>
<reference evidence="2" key="1">
    <citation type="submission" date="2020-11" db="EMBL/GenBank/DDBJ databases">
        <authorList>
            <person name="Whitehead M."/>
        </authorList>
    </citation>
    <scope>NUCLEOTIDE SEQUENCE</scope>
    <source>
        <strain evidence="2">EGII</strain>
    </source>
</reference>
<feature type="transmembrane region" description="Helical" evidence="1">
    <location>
        <begin position="81"/>
        <end position="100"/>
    </location>
</feature>
<dbReference type="Proteomes" id="UP000606786">
    <property type="component" value="Unassembled WGS sequence"/>
</dbReference>
<evidence type="ECO:0000313" key="3">
    <source>
        <dbReference type="Proteomes" id="UP000606786"/>
    </source>
</evidence>
<name>A0A811UC22_CERCA</name>
<evidence type="ECO:0000256" key="1">
    <source>
        <dbReference type="SAM" id="Phobius"/>
    </source>
</evidence>
<keyword evidence="1" id="KW-0472">Membrane</keyword>
<comment type="caution">
    <text evidence="2">The sequence shown here is derived from an EMBL/GenBank/DDBJ whole genome shotgun (WGS) entry which is preliminary data.</text>
</comment>
<dbReference type="PROSITE" id="PS51257">
    <property type="entry name" value="PROKAR_LIPOPROTEIN"/>
    <property type="match status" value="1"/>
</dbReference>
<keyword evidence="1" id="KW-0812">Transmembrane</keyword>
<keyword evidence="1" id="KW-1133">Transmembrane helix</keyword>